<dbReference type="InterPro" id="IPR020568">
    <property type="entry name" value="Ribosomal_Su5_D2-typ_SF"/>
</dbReference>
<comment type="caution">
    <text evidence="1">The sequence shown here is derived from an EMBL/GenBank/DDBJ whole genome shotgun (WGS) entry which is preliminary data.</text>
</comment>
<dbReference type="Proteomes" id="UP000438760">
    <property type="component" value="Unassembled WGS sequence"/>
</dbReference>
<proteinExistence type="predicted"/>
<dbReference type="NCBIfam" id="NF040656">
    <property type="entry name" value="GHMP_GYDIA"/>
    <property type="match status" value="1"/>
</dbReference>
<dbReference type="EMBL" id="WMJX01000002">
    <property type="protein sequence ID" value="MTG96965.1"/>
    <property type="molecule type" value="Genomic_DNA"/>
</dbReference>
<protein>
    <submittedName>
        <fullName evidence="1">GHMP kinase</fullName>
    </submittedName>
</protein>
<dbReference type="OrthoDB" id="5288719at2"/>
<dbReference type="GO" id="GO:0016301">
    <property type="term" value="F:kinase activity"/>
    <property type="evidence" value="ECO:0007669"/>
    <property type="project" value="UniProtKB-KW"/>
</dbReference>
<evidence type="ECO:0000313" key="2">
    <source>
        <dbReference type="Proteomes" id="UP000438760"/>
    </source>
</evidence>
<name>A0A6I3LLV3_9FLAO</name>
<dbReference type="InterPro" id="IPR047765">
    <property type="entry name" value="GHMP_GYDIA-like"/>
</dbReference>
<dbReference type="Gene3D" id="3.30.230.10">
    <property type="match status" value="1"/>
</dbReference>
<dbReference type="AlphaFoldDB" id="A0A6I3LLV3"/>
<dbReference type="SUPFAM" id="SSF54211">
    <property type="entry name" value="Ribosomal protein S5 domain 2-like"/>
    <property type="match status" value="1"/>
</dbReference>
<organism evidence="1 2">
    <name type="scientific">Myroides albus</name>
    <dbReference type="NCBI Taxonomy" id="2562892"/>
    <lineage>
        <taxon>Bacteria</taxon>
        <taxon>Pseudomonadati</taxon>
        <taxon>Bacteroidota</taxon>
        <taxon>Flavobacteriia</taxon>
        <taxon>Flavobacteriales</taxon>
        <taxon>Flavobacteriaceae</taxon>
        <taxon>Myroides</taxon>
    </lineage>
</organism>
<keyword evidence="1" id="KW-0418">Kinase</keyword>
<evidence type="ECO:0000313" key="1">
    <source>
        <dbReference type="EMBL" id="MTG96965.1"/>
    </source>
</evidence>
<dbReference type="InterPro" id="IPR014721">
    <property type="entry name" value="Ribsml_uS5_D2-typ_fold_subgr"/>
</dbReference>
<sequence>MTKRFYSNGKLLLSGEYLVLEGALAFALPTKFGQSMIVKQTNKPTIKWVGLDIDGKKWIDEEISITDIKSNSTTTDHSTYFETLLQVLRAAHKQNSELLSQDKIGFEVITELTFPRLWGLGTSSTWINNIAQWFNINPYQLLFESFGGSGYDIACAQHNQGLYYTLTDPLQPTVELIDFKPIFADNLYFVYLNKKKDSKEAIAHFHSKKGNLTYEINQVSAISKEMSTTQSFVKFQTLIEEHENIMSRVLNTPTVKQELFSDFPGSIKSLGGWGGDFVLVAHEQDPKHYFQEKGYNTIVNYCDMIL</sequence>
<reference evidence="1 2" key="1">
    <citation type="submission" date="2019-11" db="EMBL/GenBank/DDBJ databases">
        <title>Genome of Strain BIT-d1.</title>
        <authorList>
            <person name="Yang Y."/>
        </authorList>
    </citation>
    <scope>NUCLEOTIDE SEQUENCE [LARGE SCALE GENOMIC DNA]</scope>
    <source>
        <strain evidence="1 2">BIT-d1</strain>
    </source>
</reference>
<keyword evidence="2" id="KW-1185">Reference proteome</keyword>
<keyword evidence="1" id="KW-0808">Transferase</keyword>
<dbReference type="RefSeq" id="WP_155091011.1">
    <property type="nucleotide sequence ID" value="NZ_CP102754.1"/>
</dbReference>
<accession>A0A6I3LLV3</accession>
<gene>
    <name evidence="1" type="ORF">GJV76_02200</name>
</gene>